<feature type="transmembrane region" description="Helical" evidence="11">
    <location>
        <begin position="293"/>
        <end position="312"/>
    </location>
</feature>
<dbReference type="CDD" id="cd18599">
    <property type="entry name" value="ABC_6TM_MRP5_8_9_D2"/>
    <property type="match status" value="1"/>
</dbReference>
<evidence type="ECO:0000256" key="7">
    <source>
        <dbReference type="ARBA" id="ARBA00022840"/>
    </source>
</evidence>
<feature type="domain" description="ABC transporter" evidence="12">
    <location>
        <begin position="485"/>
        <end position="708"/>
    </location>
</feature>
<dbReference type="SMART" id="SM00382">
    <property type="entry name" value="AAA"/>
    <property type="match status" value="2"/>
</dbReference>
<dbReference type="InterPro" id="IPR003593">
    <property type="entry name" value="AAA+_ATPase"/>
</dbReference>
<keyword evidence="8 11" id="KW-1133">Transmembrane helix</keyword>
<evidence type="ECO:0000256" key="5">
    <source>
        <dbReference type="ARBA" id="ARBA00022737"/>
    </source>
</evidence>
<keyword evidence="3" id="KW-0813">Transport</keyword>
<feature type="transmembrane region" description="Helical" evidence="11">
    <location>
        <begin position="818"/>
        <end position="836"/>
    </location>
</feature>
<dbReference type="PROSITE" id="PS00211">
    <property type="entry name" value="ABC_TRANSPORTER_1"/>
    <property type="match status" value="2"/>
</dbReference>
<evidence type="ECO:0000256" key="8">
    <source>
        <dbReference type="ARBA" id="ARBA00022989"/>
    </source>
</evidence>
<feature type="domain" description="ABC transmembrane type-1" evidence="13">
    <location>
        <begin position="753"/>
        <end position="1051"/>
    </location>
</feature>
<dbReference type="InterPro" id="IPR017871">
    <property type="entry name" value="ABC_transporter-like_CS"/>
</dbReference>
<gene>
    <name evidence="14" type="primary">LOC115357271</name>
</gene>
<dbReference type="SUPFAM" id="SSF90123">
    <property type="entry name" value="ABC transporter transmembrane region"/>
    <property type="match status" value="2"/>
</dbReference>
<feature type="transmembrane region" description="Helical" evidence="11">
    <location>
        <begin position="749"/>
        <end position="773"/>
    </location>
</feature>
<dbReference type="Proteomes" id="UP000472263">
    <property type="component" value="Chromosome 3"/>
</dbReference>
<accession>A0A667ZMP7</accession>
<feature type="domain" description="ABC transmembrane type-1" evidence="13">
    <location>
        <begin position="160"/>
        <end position="435"/>
    </location>
</feature>
<feature type="transmembrane region" description="Helical" evidence="11">
    <location>
        <begin position="371"/>
        <end position="389"/>
    </location>
</feature>
<proteinExistence type="inferred from homology"/>
<evidence type="ECO:0000256" key="1">
    <source>
        <dbReference type="ARBA" id="ARBA00004127"/>
    </source>
</evidence>
<dbReference type="InterPro" id="IPR003439">
    <property type="entry name" value="ABC_transporter-like_ATP-bd"/>
</dbReference>
<comment type="subcellular location">
    <subcellularLocation>
        <location evidence="1">Endomembrane system</location>
        <topology evidence="1">Multi-pass membrane protein</topology>
    </subcellularLocation>
</comment>
<feature type="domain" description="ABC transporter" evidence="12">
    <location>
        <begin position="1087"/>
        <end position="1321"/>
    </location>
</feature>
<evidence type="ECO:0000256" key="4">
    <source>
        <dbReference type="ARBA" id="ARBA00022692"/>
    </source>
</evidence>
<dbReference type="FunFam" id="1.20.1560.10:FF:000015">
    <property type="entry name" value="multidrug resistance-associated protein 5 isoform X1"/>
    <property type="match status" value="1"/>
</dbReference>
<evidence type="ECO:0000259" key="13">
    <source>
        <dbReference type="PROSITE" id="PS50929"/>
    </source>
</evidence>
<dbReference type="GO" id="GO:0012505">
    <property type="term" value="C:endomembrane system"/>
    <property type="evidence" value="ECO:0007669"/>
    <property type="project" value="UniProtKB-SubCell"/>
</dbReference>
<dbReference type="GO" id="GO:0140359">
    <property type="term" value="F:ABC-type transporter activity"/>
    <property type="evidence" value="ECO:0007669"/>
    <property type="project" value="InterPro"/>
</dbReference>
<reference evidence="14" key="3">
    <citation type="submission" date="2025-09" db="UniProtKB">
        <authorList>
            <consortium name="Ensembl"/>
        </authorList>
    </citation>
    <scope>IDENTIFICATION</scope>
</reference>
<evidence type="ECO:0000256" key="10">
    <source>
        <dbReference type="ARBA" id="ARBA00023180"/>
    </source>
</evidence>
<dbReference type="PANTHER" id="PTHR24223:SF10">
    <property type="entry name" value="ATP-BINDING CASSETTE SUB-FAMILY C MEMBER 12"/>
    <property type="match status" value="1"/>
</dbReference>
<dbReference type="CDD" id="cd03250">
    <property type="entry name" value="ABCC_MRP_domain1"/>
    <property type="match status" value="1"/>
</dbReference>
<name>A0A667ZMP7_9TELE</name>
<dbReference type="FunFam" id="3.40.50.300:FF:000997">
    <property type="entry name" value="Multidrug resistance-associated protein 1"/>
    <property type="match status" value="1"/>
</dbReference>
<organism evidence="14 15">
    <name type="scientific">Myripristis murdjan</name>
    <name type="common">pinecone soldierfish</name>
    <dbReference type="NCBI Taxonomy" id="586833"/>
    <lineage>
        <taxon>Eukaryota</taxon>
        <taxon>Metazoa</taxon>
        <taxon>Chordata</taxon>
        <taxon>Craniata</taxon>
        <taxon>Vertebrata</taxon>
        <taxon>Euteleostomi</taxon>
        <taxon>Actinopterygii</taxon>
        <taxon>Neopterygii</taxon>
        <taxon>Teleostei</taxon>
        <taxon>Neoteleostei</taxon>
        <taxon>Acanthomorphata</taxon>
        <taxon>Holocentriformes</taxon>
        <taxon>Holocentridae</taxon>
        <taxon>Myripristis</taxon>
    </lineage>
</organism>
<feature type="transmembrane region" description="Helical" evidence="11">
    <location>
        <begin position="984"/>
        <end position="1015"/>
    </location>
</feature>
<dbReference type="PANTHER" id="PTHR24223">
    <property type="entry name" value="ATP-BINDING CASSETTE SUB-FAMILY C"/>
    <property type="match status" value="1"/>
</dbReference>
<evidence type="ECO:0000256" key="2">
    <source>
        <dbReference type="ARBA" id="ARBA00009726"/>
    </source>
</evidence>
<protein>
    <submittedName>
        <fullName evidence="14">ATP-binding cassette, sub-family C (CFTR/MRP), member 12</fullName>
    </submittedName>
</protein>
<dbReference type="GeneTree" id="ENSGT00940000159578"/>
<evidence type="ECO:0000256" key="9">
    <source>
        <dbReference type="ARBA" id="ARBA00023136"/>
    </source>
</evidence>
<dbReference type="InterPro" id="IPR011527">
    <property type="entry name" value="ABC1_TM_dom"/>
</dbReference>
<keyword evidence="10" id="KW-0325">Glycoprotein</keyword>
<keyword evidence="6" id="KW-0547">Nucleotide-binding</keyword>
<keyword evidence="7" id="KW-0067">ATP-binding</keyword>
<dbReference type="Ensembl" id="ENSMMDT00005042959.1">
    <property type="protein sequence ID" value="ENSMMDP00005042107.1"/>
    <property type="gene ID" value="ENSMMDG00005019392.1"/>
</dbReference>
<dbReference type="GO" id="GO:0016020">
    <property type="term" value="C:membrane"/>
    <property type="evidence" value="ECO:0007669"/>
    <property type="project" value="InterPro"/>
</dbReference>
<dbReference type="Pfam" id="PF00664">
    <property type="entry name" value="ABC_membrane"/>
    <property type="match status" value="2"/>
</dbReference>
<evidence type="ECO:0000313" key="15">
    <source>
        <dbReference type="Proteomes" id="UP000472263"/>
    </source>
</evidence>
<evidence type="ECO:0000256" key="11">
    <source>
        <dbReference type="SAM" id="Phobius"/>
    </source>
</evidence>
<evidence type="ECO:0000256" key="6">
    <source>
        <dbReference type="ARBA" id="ARBA00022741"/>
    </source>
</evidence>
<dbReference type="InterPro" id="IPR027417">
    <property type="entry name" value="P-loop_NTPase"/>
</dbReference>
<dbReference type="InterPro" id="IPR036640">
    <property type="entry name" value="ABC1_TM_sf"/>
</dbReference>
<dbReference type="InParanoid" id="A0A667ZMP7"/>
<dbReference type="Gene3D" id="3.40.50.300">
    <property type="entry name" value="P-loop containing nucleotide triphosphate hydrolases"/>
    <property type="match status" value="2"/>
</dbReference>
<keyword evidence="4 11" id="KW-0812">Transmembrane</keyword>
<dbReference type="CDD" id="cd03244">
    <property type="entry name" value="ABCC_MRP_domain2"/>
    <property type="match status" value="1"/>
</dbReference>
<keyword evidence="15" id="KW-1185">Reference proteome</keyword>
<dbReference type="Gene3D" id="1.20.1560.10">
    <property type="entry name" value="ABC transporter type 1, transmembrane domain"/>
    <property type="match status" value="2"/>
</dbReference>
<feature type="transmembrane region" description="Helical" evidence="11">
    <location>
        <begin position="897"/>
        <end position="927"/>
    </location>
</feature>
<feature type="transmembrane region" description="Helical" evidence="11">
    <location>
        <begin position="409"/>
        <end position="429"/>
    </location>
</feature>
<dbReference type="SUPFAM" id="SSF52540">
    <property type="entry name" value="P-loop containing nucleoside triphosphate hydrolases"/>
    <property type="match status" value="2"/>
</dbReference>
<dbReference type="PROSITE" id="PS50893">
    <property type="entry name" value="ABC_TRANSPORTER_2"/>
    <property type="match status" value="2"/>
</dbReference>
<dbReference type="Pfam" id="PF00005">
    <property type="entry name" value="ABC_tran"/>
    <property type="match status" value="2"/>
</dbReference>
<dbReference type="GO" id="GO:0005524">
    <property type="term" value="F:ATP binding"/>
    <property type="evidence" value="ECO:0007669"/>
    <property type="project" value="UniProtKB-KW"/>
</dbReference>
<comment type="similarity">
    <text evidence="2">Belongs to the ABC transporter superfamily. ABCC family. Conjugate transporter (TC 3.A.1.208) subfamily.</text>
</comment>
<dbReference type="PROSITE" id="PS50929">
    <property type="entry name" value="ABC_TM1F"/>
    <property type="match status" value="2"/>
</dbReference>
<evidence type="ECO:0000259" key="12">
    <source>
        <dbReference type="PROSITE" id="PS50893"/>
    </source>
</evidence>
<dbReference type="FunFam" id="3.40.50.300:FF:000074">
    <property type="entry name" value="Multidrug resistance-associated protein 5 isoform 1"/>
    <property type="match status" value="1"/>
</dbReference>
<reference evidence="14" key="2">
    <citation type="submission" date="2025-08" db="UniProtKB">
        <authorList>
            <consortium name="Ensembl"/>
        </authorList>
    </citation>
    <scope>IDENTIFICATION</scope>
</reference>
<keyword evidence="9 11" id="KW-0472">Membrane</keyword>
<dbReference type="InterPro" id="IPR050173">
    <property type="entry name" value="ABC_transporter_C-like"/>
</dbReference>
<keyword evidence="5" id="KW-0677">Repeat</keyword>
<reference evidence="14" key="1">
    <citation type="submission" date="2019-06" db="EMBL/GenBank/DDBJ databases">
        <authorList>
            <consortium name="Wellcome Sanger Institute Data Sharing"/>
        </authorList>
    </citation>
    <scope>NUCLEOTIDE SEQUENCE [LARGE SCALE GENOMIC DNA]</scope>
</reference>
<evidence type="ECO:0000256" key="3">
    <source>
        <dbReference type="ARBA" id="ARBA00022448"/>
    </source>
</evidence>
<evidence type="ECO:0000313" key="14">
    <source>
        <dbReference type="Ensembl" id="ENSMMDP00005042107.1"/>
    </source>
</evidence>
<sequence length="1328" mass="147238">RDITGILQEYYKNITGIPQGYYRNTTGILQEYFRNTTGILQEYYRNTTRIFQEYHRKSWGGLTVCGAPCRSHPLDAAGFLSFSTFSWMCPIMWDMFRKRLDWSSLRISPQDVCSGVFRCVQAQVCSGVFRCVQVCSVCSGVFRCLQVCSGVFSVFRCVQVCSGVFRCLCLLQSILVHQILSLVERLDSSSLAVGVALSVALFLSEFLRCFSLALLWALNLRTAVRLKGAFSLLAFNKMVSLRSHSGLSTGKVVNILTSDGYRIFELVLFSGMLLSSPLQLLLCVSYSCYVLGPTALIGLFTYLIFIPIQFSITKLTSVFTRRAVSSMDSRVRTTSEVLTYIRLVKMFAWEESFQKKITELRDSEHTSLEKFTLTYCVNSTVTLLVPLVANFLTFSVHTLLGLPLSSSTALSTMTIFNSMKFVLILLPICMRSLAETVVSVERLEKIMLIQNPEPYLQRSSGGASAIVMDSATLSWTGPSRPSGSGAEEDLVSRDGRAEAPPTLRNVSFTLPKGHLLAVCGSVGSGKTSLICSILEQMHLLHGSVAVDGRLAYVSQQAWIFYGTIRDNILMGEPFDRDRYDRVITACCLQADLDILPFADQTKVGEQGLNLSGGQRQRISLARAVYSDRDVFLLDDPLSAVDAHVGKHIFERCIKKELRGKSVVLVTQQLQYLQFCDGVLVLEDGRVREAGTHQELMSAAGHYAELMSKHLEGRSGKPQDEDELHTDEAAGEGPVPWSVYKQYCKAAGGYIVTFLVFLLMILMAGSVILSNWWLSYWLDQGNGWLRPEPSRLCAPQTANASSASTGDAGDVSLNPDVRFYQTVYSLIVLATLCVGLIKTYCYTKVVIHAASSLHNTLLSKILASPMSFFDTTPIGRILNRFSKDQDETDTVLPIYMDVLLQTCIGAVFTVTVITVIFPPVLAGLALLFQRNIYKLKRMENVSRSPYVSLSSSTLQGLSTIHAYSKTDRHVQLFESMADINSNHYFLFYCGLHWLLHVMEFCCTVVILMVALSAVLIPNDVISPAMKGLALNFAMQLSGLLQHAIAAATDVQARFSSVERMVEFIAVRKTERQGGGAKLPDHWPQHGAITFQDYQMRYRENTPIVLDKLQLHIGATEKLGIVGRTGSGKSSLVAALFRLVEPAAGSILIDGLDIGAVGLQELRSRLSVIPQDPVLFSGTVRSNLDPFNKHSDEEIWAALEKTYMKKTICRLQQKLQADVLQNGENFSVGQRQLMCMARALLRKSKIVLLDEATASIDAETDVLIQSSITEAFQHCTVLTIAHRIHSVLQADRILVMDRGQVAEFEHPDVLKQKPDSLFASLLAATNTVDL</sequence>
<dbReference type="GO" id="GO:0016887">
    <property type="term" value="F:ATP hydrolysis activity"/>
    <property type="evidence" value="ECO:0007669"/>
    <property type="project" value="InterPro"/>
</dbReference>